<organism evidence="7 8">
    <name type="scientific">Sphaceloma murrayae</name>
    <dbReference type="NCBI Taxonomy" id="2082308"/>
    <lineage>
        <taxon>Eukaryota</taxon>
        <taxon>Fungi</taxon>
        <taxon>Dikarya</taxon>
        <taxon>Ascomycota</taxon>
        <taxon>Pezizomycotina</taxon>
        <taxon>Dothideomycetes</taxon>
        <taxon>Dothideomycetidae</taxon>
        <taxon>Myriangiales</taxon>
        <taxon>Elsinoaceae</taxon>
        <taxon>Sphaceloma</taxon>
    </lineage>
</organism>
<dbReference type="NCBIfam" id="TIGR00803">
    <property type="entry name" value="nst"/>
    <property type="match status" value="1"/>
</dbReference>
<dbReference type="OrthoDB" id="408493at2759"/>
<keyword evidence="2 6" id="KW-0812">Transmembrane</keyword>
<evidence type="ECO:0000256" key="2">
    <source>
        <dbReference type="ARBA" id="ARBA00022692"/>
    </source>
</evidence>
<feature type="compositionally biased region" description="Basic and acidic residues" evidence="5">
    <location>
        <begin position="90"/>
        <end position="99"/>
    </location>
</feature>
<dbReference type="Proteomes" id="UP000243797">
    <property type="component" value="Unassembled WGS sequence"/>
</dbReference>
<reference evidence="7 8" key="1">
    <citation type="submission" date="2017-06" db="EMBL/GenBank/DDBJ databases">
        <title>Draft genome sequence of a variant of Elsinoe murrayae.</title>
        <authorList>
            <person name="Cheng Q."/>
        </authorList>
    </citation>
    <scope>NUCLEOTIDE SEQUENCE [LARGE SCALE GENOMIC DNA]</scope>
    <source>
        <strain evidence="7 8">CQ-2017a</strain>
    </source>
</reference>
<evidence type="ECO:0000313" key="7">
    <source>
        <dbReference type="EMBL" id="PNS19648.1"/>
    </source>
</evidence>
<dbReference type="PANTHER" id="PTHR10231">
    <property type="entry name" value="NUCLEOTIDE-SUGAR TRANSMEMBRANE TRANSPORTER"/>
    <property type="match status" value="1"/>
</dbReference>
<protein>
    <submittedName>
        <fullName evidence="7">UDP-galactose transporter</fullName>
    </submittedName>
</protein>
<feature type="transmembrane region" description="Helical" evidence="6">
    <location>
        <begin position="370"/>
        <end position="391"/>
    </location>
</feature>
<name>A0A2K1QX63_9PEZI</name>
<feature type="compositionally biased region" description="Basic and acidic residues" evidence="5">
    <location>
        <begin position="106"/>
        <end position="119"/>
    </location>
</feature>
<evidence type="ECO:0000256" key="5">
    <source>
        <dbReference type="SAM" id="MobiDB-lite"/>
    </source>
</evidence>
<evidence type="ECO:0000256" key="4">
    <source>
        <dbReference type="ARBA" id="ARBA00023136"/>
    </source>
</evidence>
<feature type="region of interest" description="Disordered" evidence="5">
    <location>
        <begin position="90"/>
        <end position="123"/>
    </location>
</feature>
<dbReference type="GO" id="GO:0000139">
    <property type="term" value="C:Golgi membrane"/>
    <property type="evidence" value="ECO:0007669"/>
    <property type="project" value="InterPro"/>
</dbReference>
<feature type="transmembrane region" description="Helical" evidence="6">
    <location>
        <begin position="346"/>
        <end position="364"/>
    </location>
</feature>
<keyword evidence="4 6" id="KW-0472">Membrane</keyword>
<feature type="transmembrane region" description="Helical" evidence="6">
    <location>
        <begin position="169"/>
        <end position="190"/>
    </location>
</feature>
<feature type="transmembrane region" description="Helical" evidence="6">
    <location>
        <begin position="196"/>
        <end position="214"/>
    </location>
</feature>
<keyword evidence="3 6" id="KW-1133">Transmembrane helix</keyword>
<comment type="subcellular location">
    <subcellularLocation>
        <location evidence="1">Membrane</location>
        <topology evidence="1">Multi-pass membrane protein</topology>
    </subcellularLocation>
</comment>
<feature type="transmembrane region" description="Helical" evidence="6">
    <location>
        <begin position="248"/>
        <end position="270"/>
    </location>
</feature>
<sequence length="824" mass="92164">MASLGSVAVKAVRVIHKVLAPSLYGNPALLAAIAFVIIQVGIGIIFKIAQRDDGRYAFSLSSSIAISEFCKLILSTIFFYRQCQQRQADPRRQSAEKHTYAQLDQKSSDGDERSDRSTRSTDISDIESAGTIDVEDARPKWKPPVQQSRHIGIDAFIAMVLDEIQIHTAYGMAHLALLYAIINNSTFVLYQLADPGTISLVRSGITLITALNLLITTGQKIYKRQWIAILFQICGVLVTQYNPEHGSLYPFATYLLLIFQTTISASAGVYNQTLLKGESGSLHVTNMSLYAAGTIINISIHLVSRVVDPSEPLFFQGYGSWGAFMVVLSNVFIGLAITAVYKYADALIKCFATAVSTGILLYVAPMIFHVPLSFLTIPGTVTVFAATYLYLDGKPSSPPPKVEPSLSDKAWMTAPMPSPHSGSSSIFQRAKRWLSEIGPRGERRQVGLATTFPITIALILALVNYKAHHTGTPSKVPVVESPLKDSLAFVRWNAPHPERIPTIMKYKPYFADIHISMPDYLRQTNRSECTSPFDQQCGMDLFNDIHADNYGGTMQIYTSVARTMQLILDAPDNSSVSKMNGLFYFHFDAWIDPMGFSTENIEKIWFPDGENPRFECMTNTSDYNHWTFGGNDPQSYRATNATADVVKHLVNSGLRSRINQREWCVGWADIYYIPRRYFKDYISLSRVFFAHDVMHEVAIPTMIRIIDLMRRSNVMNTHEVLTHLSDCWGSCCSDDPHGTDLLWHRCGHRLDFSNKKLANVFFDKIDRNADVLGTPLYDETSGTPLKEAETIFDPQAASALLSKQFSIDNWLAARHKHGKEDDLF</sequence>
<accession>A0A2K1QX63</accession>
<gene>
    <name evidence="7" type="ORF">CAC42_7492</name>
</gene>
<feature type="transmembrane region" description="Helical" evidence="6">
    <location>
        <begin position="28"/>
        <end position="49"/>
    </location>
</feature>
<dbReference type="AlphaFoldDB" id="A0A2K1QX63"/>
<dbReference type="EMBL" id="NKHZ01000031">
    <property type="protein sequence ID" value="PNS19648.1"/>
    <property type="molecule type" value="Genomic_DNA"/>
</dbReference>
<dbReference type="InterPro" id="IPR007271">
    <property type="entry name" value="Nuc_sug_transpt"/>
</dbReference>
<feature type="transmembrane region" description="Helical" evidence="6">
    <location>
        <begin position="226"/>
        <end position="242"/>
    </location>
</feature>
<keyword evidence="8" id="KW-1185">Reference proteome</keyword>
<feature type="transmembrane region" description="Helical" evidence="6">
    <location>
        <begin position="282"/>
        <end position="300"/>
    </location>
</feature>
<dbReference type="GO" id="GO:0015165">
    <property type="term" value="F:pyrimidine nucleotide-sugar transmembrane transporter activity"/>
    <property type="evidence" value="ECO:0007669"/>
    <property type="project" value="InterPro"/>
</dbReference>
<dbReference type="STRING" id="2082308.A0A2K1QX63"/>
<comment type="caution">
    <text evidence="7">The sequence shown here is derived from an EMBL/GenBank/DDBJ whole genome shotgun (WGS) entry which is preliminary data.</text>
</comment>
<evidence type="ECO:0000256" key="6">
    <source>
        <dbReference type="SAM" id="Phobius"/>
    </source>
</evidence>
<feature type="transmembrane region" description="Helical" evidence="6">
    <location>
        <begin position="320"/>
        <end position="341"/>
    </location>
</feature>
<evidence type="ECO:0000313" key="8">
    <source>
        <dbReference type="Proteomes" id="UP000243797"/>
    </source>
</evidence>
<dbReference type="InParanoid" id="A0A2K1QX63"/>
<feature type="transmembrane region" description="Helical" evidence="6">
    <location>
        <begin position="446"/>
        <end position="465"/>
    </location>
</feature>
<evidence type="ECO:0000256" key="1">
    <source>
        <dbReference type="ARBA" id="ARBA00004141"/>
    </source>
</evidence>
<dbReference type="Pfam" id="PF04142">
    <property type="entry name" value="Nuc_sug_transp"/>
    <property type="match status" value="1"/>
</dbReference>
<evidence type="ECO:0000256" key="3">
    <source>
        <dbReference type="ARBA" id="ARBA00022989"/>
    </source>
</evidence>
<proteinExistence type="predicted"/>